<reference evidence="1 2" key="1">
    <citation type="journal article" date="2023" name="bioRxiv">
        <title>An intranuclear bacterial parasite of deep-sea mussels expresses apoptosis inhibitors acquired from its host.</title>
        <authorList>
            <person name="Gonzalez Porras M.A."/>
            <person name="Assie A."/>
            <person name="Tietjen M."/>
            <person name="Violette M."/>
            <person name="Kleiner M."/>
            <person name="Gruber-Vodicka H."/>
            <person name="Dubilier N."/>
            <person name="Leisch N."/>
        </authorList>
    </citation>
    <scope>NUCLEOTIDE SEQUENCE [LARGE SCALE GENOMIC DNA]</scope>
    <source>
        <strain evidence="1">IAP13</strain>
    </source>
</reference>
<comment type="caution">
    <text evidence="1">The sequence shown here is derived from an EMBL/GenBank/DDBJ whole genome shotgun (WGS) entry which is preliminary data.</text>
</comment>
<feature type="non-terminal residue" evidence="1">
    <location>
        <position position="1"/>
    </location>
</feature>
<organism evidence="1 2">
    <name type="scientific">Candidatus Endonucleibacter bathymodioli</name>
    <dbReference type="NCBI Taxonomy" id="539814"/>
    <lineage>
        <taxon>Bacteria</taxon>
        <taxon>Pseudomonadati</taxon>
        <taxon>Pseudomonadota</taxon>
        <taxon>Gammaproteobacteria</taxon>
        <taxon>Oceanospirillales</taxon>
        <taxon>Endozoicomonadaceae</taxon>
        <taxon>Candidatus Endonucleibacter</taxon>
    </lineage>
</organism>
<dbReference type="EMBL" id="JASXSV010000044">
    <property type="protein sequence ID" value="MDP0590322.1"/>
    <property type="molecule type" value="Genomic_DNA"/>
</dbReference>
<name>A0AA90SEB7_9GAMM</name>
<evidence type="ECO:0000313" key="2">
    <source>
        <dbReference type="Proteomes" id="UP001178148"/>
    </source>
</evidence>
<keyword evidence="2" id="KW-1185">Reference proteome</keyword>
<sequence>ESIPYFNGTINGNNHTIINLRTCLLDTIAGNGSVKNIVIRNAATLCSPAIARHMQDSALVRCVDIRESNFICMGDKVKPSLSFGVVSWSMSNLSRIENVLILDSDIQIVSKKVSSYFMVGSVVGIMSDDSRMHNILVMKTNILVQERDILLVAEVGCAVGVMKKNSRLENFTAIDTKMRTHGYSIKGNRAVFSVGTVGAMHDNSRVSNIVRINDYIGGFRGLESSAGGSGSMWGGSMQHLFVFNSTILSVRSKGEIGIAVGFQQNLDYTNLTISTDNVITFSALLLGHASKEELDYVKVGGCVGNVEPNTIYQCCL</sequence>
<dbReference type="AlphaFoldDB" id="A0AA90SEB7"/>
<dbReference type="Proteomes" id="UP001178148">
    <property type="component" value="Unassembled WGS sequence"/>
</dbReference>
<evidence type="ECO:0000313" key="1">
    <source>
        <dbReference type="EMBL" id="MDP0590322.1"/>
    </source>
</evidence>
<protein>
    <submittedName>
        <fullName evidence="1">Uncharacterized protein</fullName>
    </submittedName>
</protein>
<gene>
    <name evidence="1" type="ORF">QS748_14490</name>
</gene>
<accession>A0AA90SEB7</accession>
<proteinExistence type="predicted"/>